<dbReference type="Pfam" id="PF00565">
    <property type="entry name" value="SNase"/>
    <property type="match status" value="1"/>
</dbReference>
<name>A0A1J5SCC2_9ZZZZ</name>
<dbReference type="EC" id="3.1.31.-" evidence="2"/>
<dbReference type="InterPro" id="IPR016071">
    <property type="entry name" value="Staphylococal_nuclease_OB-fold"/>
</dbReference>
<dbReference type="PANTHER" id="PTHR12302">
    <property type="entry name" value="EBNA2 BINDING PROTEIN P100"/>
    <property type="match status" value="1"/>
</dbReference>
<dbReference type="InterPro" id="IPR002071">
    <property type="entry name" value="Thermonucl_AS"/>
</dbReference>
<dbReference type="PROSITE" id="PS50830">
    <property type="entry name" value="TNASE_3"/>
    <property type="match status" value="1"/>
</dbReference>
<feature type="domain" description="TNase-like" evidence="1">
    <location>
        <begin position="28"/>
        <end position="173"/>
    </location>
</feature>
<dbReference type="GO" id="GO:0004519">
    <property type="term" value="F:endonuclease activity"/>
    <property type="evidence" value="ECO:0007669"/>
    <property type="project" value="UniProtKB-KW"/>
</dbReference>
<evidence type="ECO:0000259" key="1">
    <source>
        <dbReference type="PROSITE" id="PS50830"/>
    </source>
</evidence>
<evidence type="ECO:0000313" key="2">
    <source>
        <dbReference type="EMBL" id="OIR06007.1"/>
    </source>
</evidence>
<dbReference type="GO" id="GO:0016787">
    <property type="term" value="F:hydrolase activity"/>
    <property type="evidence" value="ECO:0007669"/>
    <property type="project" value="UniProtKB-KW"/>
</dbReference>
<dbReference type="AlphaFoldDB" id="A0A1J5SCC2"/>
<dbReference type="Gene3D" id="2.40.50.90">
    <property type="match status" value="1"/>
</dbReference>
<dbReference type="EMBL" id="MLJW01000046">
    <property type="protein sequence ID" value="OIR06007.1"/>
    <property type="molecule type" value="Genomic_DNA"/>
</dbReference>
<accession>A0A1J5SCC2</accession>
<dbReference type="SUPFAM" id="SSF50199">
    <property type="entry name" value="Staphylococcal nuclease"/>
    <property type="match status" value="1"/>
</dbReference>
<gene>
    <name evidence="2" type="primary">yhcR_1</name>
    <name evidence="2" type="ORF">GALL_118040</name>
</gene>
<organism evidence="2">
    <name type="scientific">mine drainage metagenome</name>
    <dbReference type="NCBI Taxonomy" id="410659"/>
    <lineage>
        <taxon>unclassified sequences</taxon>
        <taxon>metagenomes</taxon>
        <taxon>ecological metagenomes</taxon>
    </lineage>
</organism>
<keyword evidence="2" id="KW-0255">Endonuclease</keyword>
<proteinExistence type="predicted"/>
<dbReference type="PROSITE" id="PS01123">
    <property type="entry name" value="TNASE_1"/>
    <property type="match status" value="1"/>
</dbReference>
<reference evidence="2" key="1">
    <citation type="submission" date="2016-10" db="EMBL/GenBank/DDBJ databases">
        <title>Sequence of Gallionella enrichment culture.</title>
        <authorList>
            <person name="Poehlein A."/>
            <person name="Muehling M."/>
            <person name="Daniel R."/>
        </authorList>
    </citation>
    <scope>NUCLEOTIDE SEQUENCE</scope>
</reference>
<sequence>MKTKLQVSKGALGVLLLAASSSVWAQNSVLDGHVVGVTDGDTITVLDALNKTHEIRLAWIDAPETSCHMRRPSRFDEECVEHSQNFGKAAKRNLSGMVYDQDVRIHVLEGSTYGGEIGVVFLGATDVNYQQVVSGYAWHYQKYAVMTQTPAQFDLYRNAEQDAKQGGLGLWADKEPLAPWDFRAINRKAGVDYRFPH</sequence>
<keyword evidence="2" id="KW-0540">Nuclease</keyword>
<dbReference type="PANTHER" id="PTHR12302:SF26">
    <property type="entry name" value="BLR1266 PROTEIN"/>
    <property type="match status" value="1"/>
</dbReference>
<dbReference type="InterPro" id="IPR035437">
    <property type="entry name" value="SNase_OB-fold_sf"/>
</dbReference>
<keyword evidence="2" id="KW-0378">Hydrolase</keyword>
<comment type="caution">
    <text evidence="2">The sequence shown here is derived from an EMBL/GenBank/DDBJ whole genome shotgun (WGS) entry which is preliminary data.</text>
</comment>
<dbReference type="GO" id="GO:0003676">
    <property type="term" value="F:nucleic acid binding"/>
    <property type="evidence" value="ECO:0007669"/>
    <property type="project" value="InterPro"/>
</dbReference>
<protein>
    <submittedName>
        <fullName evidence="2">Endonuclease YhcR</fullName>
        <ecNumber evidence="2">3.1.31.-</ecNumber>
    </submittedName>
</protein>
<dbReference type="SMART" id="SM00318">
    <property type="entry name" value="SNc"/>
    <property type="match status" value="1"/>
</dbReference>